<reference evidence="13" key="1">
    <citation type="submission" date="2022-11" db="EMBL/GenBank/DDBJ databases">
        <authorList>
            <person name="Petersen C."/>
        </authorList>
    </citation>
    <scope>NUCLEOTIDE SEQUENCE</scope>
    <source>
        <strain evidence="13">IBT 30069</strain>
    </source>
</reference>
<dbReference type="Pfam" id="PF06422">
    <property type="entry name" value="PDR_CDR"/>
    <property type="match status" value="1"/>
</dbReference>
<feature type="transmembrane region" description="Helical" evidence="11">
    <location>
        <begin position="1291"/>
        <end position="1311"/>
    </location>
</feature>
<keyword evidence="3" id="KW-0813">Transport</keyword>
<name>A0A9W9G7T8_9EURO</name>
<dbReference type="InterPro" id="IPR043926">
    <property type="entry name" value="ABCG_dom"/>
</dbReference>
<keyword evidence="8 11" id="KW-1133">Transmembrane helix</keyword>
<dbReference type="InterPro" id="IPR027417">
    <property type="entry name" value="P-loop_NTPase"/>
</dbReference>
<feature type="transmembrane region" description="Helical" evidence="11">
    <location>
        <begin position="609"/>
        <end position="631"/>
    </location>
</feature>
<reference evidence="13" key="2">
    <citation type="journal article" date="2023" name="IMA Fungus">
        <title>Comparative genomic study of the Penicillium genus elucidates a diverse pangenome and 15 lateral gene transfer events.</title>
        <authorList>
            <person name="Petersen C."/>
            <person name="Sorensen T."/>
            <person name="Nielsen M.R."/>
            <person name="Sondergaard T.E."/>
            <person name="Sorensen J.L."/>
            <person name="Fitzpatrick D.A."/>
            <person name="Frisvad J.C."/>
            <person name="Nielsen K.L."/>
        </authorList>
    </citation>
    <scope>NUCLEOTIDE SEQUENCE</scope>
    <source>
        <strain evidence="13">IBT 30069</strain>
    </source>
</reference>
<dbReference type="Pfam" id="PF00005">
    <property type="entry name" value="ABC_tran"/>
    <property type="match status" value="2"/>
</dbReference>
<feature type="transmembrane region" description="Helical" evidence="11">
    <location>
        <begin position="535"/>
        <end position="557"/>
    </location>
</feature>
<dbReference type="InterPro" id="IPR034001">
    <property type="entry name" value="ABCG_PDR_1"/>
</dbReference>
<keyword evidence="14" id="KW-1185">Reference proteome</keyword>
<dbReference type="FunFam" id="3.40.50.300:FF:000054">
    <property type="entry name" value="ABC multidrug transporter atrF"/>
    <property type="match status" value="1"/>
</dbReference>
<dbReference type="GO" id="GO:0016887">
    <property type="term" value="F:ATP hydrolysis activity"/>
    <property type="evidence" value="ECO:0007669"/>
    <property type="project" value="InterPro"/>
</dbReference>
<comment type="subcellular location">
    <subcellularLocation>
        <location evidence="1">Cell membrane</location>
        <topology evidence="1">Multi-pass membrane protein</topology>
    </subcellularLocation>
</comment>
<dbReference type="PROSITE" id="PS00211">
    <property type="entry name" value="ABC_TRANSPORTER_1"/>
    <property type="match status" value="1"/>
</dbReference>
<comment type="caution">
    <text evidence="13">The sequence shown here is derived from an EMBL/GenBank/DDBJ whole genome shotgun (WGS) entry which is preliminary data.</text>
</comment>
<dbReference type="SMART" id="SM00382">
    <property type="entry name" value="AAA"/>
    <property type="match status" value="2"/>
</dbReference>
<evidence type="ECO:0000256" key="3">
    <source>
        <dbReference type="ARBA" id="ARBA00022448"/>
    </source>
</evidence>
<keyword evidence="4" id="KW-1003">Cell membrane</keyword>
<feature type="transmembrane region" description="Helical" evidence="11">
    <location>
        <begin position="748"/>
        <end position="768"/>
    </location>
</feature>
<feature type="transmembrane region" description="Helical" evidence="11">
    <location>
        <begin position="1246"/>
        <end position="1271"/>
    </location>
</feature>
<proteinExistence type="inferred from homology"/>
<keyword evidence="7" id="KW-0067">ATP-binding</keyword>
<evidence type="ECO:0000313" key="13">
    <source>
        <dbReference type="EMBL" id="KAJ5113755.1"/>
    </source>
</evidence>
<organism evidence="13 14">
    <name type="scientific">Penicillium angulare</name>
    <dbReference type="NCBI Taxonomy" id="116970"/>
    <lineage>
        <taxon>Eukaryota</taxon>
        <taxon>Fungi</taxon>
        <taxon>Dikarya</taxon>
        <taxon>Ascomycota</taxon>
        <taxon>Pezizomycotina</taxon>
        <taxon>Eurotiomycetes</taxon>
        <taxon>Eurotiomycetidae</taxon>
        <taxon>Eurotiales</taxon>
        <taxon>Aspergillaceae</taxon>
        <taxon>Penicillium</taxon>
    </lineage>
</organism>
<dbReference type="Proteomes" id="UP001149165">
    <property type="component" value="Unassembled WGS sequence"/>
</dbReference>
<evidence type="ECO:0000256" key="9">
    <source>
        <dbReference type="ARBA" id="ARBA00023136"/>
    </source>
</evidence>
<feature type="transmembrane region" description="Helical" evidence="11">
    <location>
        <begin position="1323"/>
        <end position="1344"/>
    </location>
</feature>
<dbReference type="InterPro" id="IPR010929">
    <property type="entry name" value="PDR_CDR_ABC"/>
</dbReference>
<feature type="domain" description="ABC transporter" evidence="12">
    <location>
        <begin position="831"/>
        <end position="1073"/>
    </location>
</feature>
<dbReference type="InterPro" id="IPR003439">
    <property type="entry name" value="ABC_transporter-like_ATP-bd"/>
</dbReference>
<evidence type="ECO:0000259" key="12">
    <source>
        <dbReference type="PROSITE" id="PS50893"/>
    </source>
</evidence>
<dbReference type="Pfam" id="PF01061">
    <property type="entry name" value="ABC2_membrane"/>
    <property type="match status" value="2"/>
</dbReference>
<feature type="domain" description="ABC transporter" evidence="12">
    <location>
        <begin position="136"/>
        <end position="390"/>
    </location>
</feature>
<feature type="transmembrane region" description="Helical" evidence="11">
    <location>
        <begin position="1169"/>
        <end position="1190"/>
    </location>
</feature>
<dbReference type="InterPro" id="IPR017871">
    <property type="entry name" value="ABC_transporter-like_CS"/>
</dbReference>
<evidence type="ECO:0000256" key="7">
    <source>
        <dbReference type="ARBA" id="ARBA00022840"/>
    </source>
</evidence>
<comment type="similarity">
    <text evidence="2">Belongs to the ABC transporter superfamily. ABCG family. PDR (TC 3.A.1.205) subfamily.</text>
</comment>
<dbReference type="Gene3D" id="3.40.50.300">
    <property type="entry name" value="P-loop containing nucleotide triphosphate hydrolases"/>
    <property type="match status" value="2"/>
</dbReference>
<evidence type="ECO:0000256" key="5">
    <source>
        <dbReference type="ARBA" id="ARBA00022692"/>
    </source>
</evidence>
<dbReference type="Pfam" id="PF14510">
    <property type="entry name" value="ABC_trans_N"/>
    <property type="match status" value="1"/>
</dbReference>
<dbReference type="GO" id="GO:0005886">
    <property type="term" value="C:plasma membrane"/>
    <property type="evidence" value="ECO:0007669"/>
    <property type="project" value="UniProtKB-SubCell"/>
</dbReference>
<feature type="transmembrane region" description="Helical" evidence="11">
    <location>
        <begin position="1202"/>
        <end position="1225"/>
    </location>
</feature>
<evidence type="ECO:0000256" key="6">
    <source>
        <dbReference type="ARBA" id="ARBA00022741"/>
    </source>
</evidence>
<keyword evidence="6" id="KW-0547">Nucleotide-binding</keyword>
<keyword evidence="9 11" id="KW-0472">Membrane</keyword>
<feature type="transmembrane region" description="Helical" evidence="11">
    <location>
        <begin position="1444"/>
        <end position="1463"/>
    </location>
</feature>
<keyword evidence="5 11" id="KW-0812">Transmembrane</keyword>
<evidence type="ECO:0000256" key="8">
    <source>
        <dbReference type="ARBA" id="ARBA00022989"/>
    </source>
</evidence>
<dbReference type="EMBL" id="JAPQKH010000002">
    <property type="protein sequence ID" value="KAJ5113755.1"/>
    <property type="molecule type" value="Genomic_DNA"/>
</dbReference>
<dbReference type="OrthoDB" id="245989at2759"/>
<dbReference type="Pfam" id="PF19055">
    <property type="entry name" value="ABC2_membrane_7"/>
    <property type="match status" value="2"/>
</dbReference>
<dbReference type="PANTHER" id="PTHR19241">
    <property type="entry name" value="ATP-BINDING CASSETTE TRANSPORTER"/>
    <property type="match status" value="1"/>
</dbReference>
<evidence type="ECO:0000256" key="2">
    <source>
        <dbReference type="ARBA" id="ARBA00006012"/>
    </source>
</evidence>
<dbReference type="PROSITE" id="PS50893">
    <property type="entry name" value="ABC_TRANSPORTER_2"/>
    <property type="match status" value="2"/>
</dbReference>
<dbReference type="GO" id="GO:0140359">
    <property type="term" value="F:ABC-type transporter activity"/>
    <property type="evidence" value="ECO:0007669"/>
    <property type="project" value="InterPro"/>
</dbReference>
<dbReference type="InterPro" id="IPR013525">
    <property type="entry name" value="ABC2_TM"/>
</dbReference>
<gene>
    <name evidence="13" type="ORF">N7456_002289</name>
</gene>
<feature type="region of interest" description="Disordered" evidence="10">
    <location>
        <begin position="54"/>
        <end position="82"/>
    </location>
</feature>
<feature type="transmembrane region" description="Helical" evidence="11">
    <location>
        <begin position="500"/>
        <end position="523"/>
    </location>
</feature>
<feature type="transmembrane region" description="Helical" evidence="11">
    <location>
        <begin position="578"/>
        <end position="603"/>
    </location>
</feature>
<sequence>MSSNMGPSPDKHLDETKNSTPEPEDVIHFSEEFEQPTLTEDGLTQDLKEIKVLARTLSQESPQSEDSLNPFKAENPELDPNSDLFRPEKWVKAFLKLTQNNKIHMRRKAGVALKNVNVSGSATMMNSQSTVGDLVFGFFDLAANIIGNRRQHVQILHNIDALVHPGELLVTLGPPGSGCSTLLKTIAGETHGIIIDGGSEFNYEGISFRDMHSRFRGESIYTAEQDVHLPMLTVGQTLEFAALARAPRTIPGNIDRDIYAKSLRDVIMAVFGIRHTRDTRVGDEFVRGVSGGERKRVSIAEAALSGSPLQCWDNSTRGLDSANAIEFCKTLRLGADLLQTAAAVAIYQAPQAAYDLFDKVLILYHGRQIFFGPVEEAKSYFEDMGFECPERQTTPDFLTSMTSLTERRVRSGFENKVPRTPEEFAKIWLESSMRQKLLEDIKKYNHDHLIGGPDFDAFQESRILQQAKHQRAKSPYTLSYWQQIEMCFRRGYIRVISDPTLLIASVLSNIAIVTIVSSIFFKMPMTTSTFYSRGALLFFAILINAFSSQLEILTVYAQRPVVEKHARYALYHPSAEALASMLTDLPIKVVNLICFNIVIYWMTGLKKDAGAFFFFLLTSFMMVMVMSSLFRTIASVSRTLTQALAPVTIFILALVIYSGFVIPIDYMHGWARWINYLDPISYGLEALMINEFHGREYVCSNFVPRGPGYDDNPATRVCSSVGSIAGQMWVSGDAYVEGSFGFHHSHKWRNIGIMFGFCAFFTLTYVAATDLISEKKSRGEIAVFPRGKGPKSGQIVASDLENGNDEISLGQYGNSDKREVPSGIARQSAIVQWQDVCYDLKIKNENRRILDHVEGWVEPGTLTALMGVSGAGKTTLLDVLASRRTIGVISGKILVNGRQRDSSFQRKTGYAQQLDLHLETSTVREALNFSANLRQPRYVPRPEKLRYVEEVIHLLEMEEYADAVVGVPGEGLNVEQRKRLTIGVELAAKPELLLFLDEPTSGLDSQTSWSILMLLQKLKNNGQAILCTIHQPSAILLQQFDRLLLLDNGGRTVYFGPLGPSASTLLNYFGKNGGYRCTENVNPAEYMLEVIGAAPGCRTEIDWPAVWKQSPELKAVRAQLEEWENDLPQRSVLPLAQDHHSYAEFAASFSLQLSETLFRMFQQYWRTPSYIYSKIGLIVATGLFIGFSFFNAPNTQQGLQNQMFGLFILITTFNLLVQQIMPLFVTQRALYEARERPAKTYSWAAFMLANIIVEIPWSSLCSVLLYVTWYYPIGLYRNPELTDSVHEKGAIVWLFILTFLLFSSTFSHLAISAIETEQTAGNVANLCFSLSISFCGVLAGPKAFPHFWIFMYRISPFHYLISGLLSASVGGGQVVCSKQEFLHFDPPDNQTCGDYLAKYIHMTGGYVQTPSATANCSFCSISETNKFLEGLSTSPDDEWKNFGIMWTYIVFNIFGALFLYWMFRVPKKIKVHETATNFI</sequence>
<dbReference type="CDD" id="cd03233">
    <property type="entry name" value="ABCG_PDR_domain1"/>
    <property type="match status" value="1"/>
</dbReference>
<accession>A0A9W9G7T8</accession>
<evidence type="ECO:0000313" key="14">
    <source>
        <dbReference type="Proteomes" id="UP001149165"/>
    </source>
</evidence>
<dbReference type="SUPFAM" id="SSF52540">
    <property type="entry name" value="P-loop containing nucleoside triphosphate hydrolases"/>
    <property type="match status" value="2"/>
</dbReference>
<protein>
    <recommendedName>
        <fullName evidence="12">ABC transporter domain-containing protein</fullName>
    </recommendedName>
</protein>
<dbReference type="InterPro" id="IPR029481">
    <property type="entry name" value="ABC_trans_N"/>
</dbReference>
<feature type="compositionally biased region" description="Polar residues" evidence="10">
    <location>
        <begin position="56"/>
        <end position="67"/>
    </location>
</feature>
<feature type="transmembrane region" description="Helical" evidence="11">
    <location>
        <begin position="643"/>
        <end position="664"/>
    </location>
</feature>
<evidence type="ECO:0000256" key="10">
    <source>
        <dbReference type="SAM" id="MobiDB-lite"/>
    </source>
</evidence>
<evidence type="ECO:0000256" key="11">
    <source>
        <dbReference type="SAM" id="Phobius"/>
    </source>
</evidence>
<dbReference type="GO" id="GO:0005524">
    <property type="term" value="F:ATP binding"/>
    <property type="evidence" value="ECO:0007669"/>
    <property type="project" value="UniProtKB-KW"/>
</dbReference>
<dbReference type="InterPro" id="IPR034003">
    <property type="entry name" value="ABCG_PDR_2"/>
</dbReference>
<evidence type="ECO:0000256" key="1">
    <source>
        <dbReference type="ARBA" id="ARBA00004651"/>
    </source>
</evidence>
<feature type="region of interest" description="Disordered" evidence="10">
    <location>
        <begin position="1"/>
        <end position="42"/>
    </location>
</feature>
<dbReference type="InterPro" id="IPR003593">
    <property type="entry name" value="AAA+_ATPase"/>
</dbReference>
<evidence type="ECO:0000256" key="4">
    <source>
        <dbReference type="ARBA" id="ARBA00022475"/>
    </source>
</evidence>
<dbReference type="CDD" id="cd03232">
    <property type="entry name" value="ABCG_PDR_domain2"/>
    <property type="match status" value="1"/>
</dbReference>